<gene>
    <name evidence="1" type="ORF">KIW84_034572</name>
</gene>
<reference evidence="1 2" key="1">
    <citation type="journal article" date="2022" name="Nat. Genet.">
        <title>Improved pea reference genome and pan-genome highlight genomic features and evolutionary characteristics.</title>
        <authorList>
            <person name="Yang T."/>
            <person name="Liu R."/>
            <person name="Luo Y."/>
            <person name="Hu S."/>
            <person name="Wang D."/>
            <person name="Wang C."/>
            <person name="Pandey M.K."/>
            <person name="Ge S."/>
            <person name="Xu Q."/>
            <person name="Li N."/>
            <person name="Li G."/>
            <person name="Huang Y."/>
            <person name="Saxena R.K."/>
            <person name="Ji Y."/>
            <person name="Li M."/>
            <person name="Yan X."/>
            <person name="He Y."/>
            <person name="Liu Y."/>
            <person name="Wang X."/>
            <person name="Xiang C."/>
            <person name="Varshney R.K."/>
            <person name="Ding H."/>
            <person name="Gao S."/>
            <person name="Zong X."/>
        </authorList>
    </citation>
    <scope>NUCLEOTIDE SEQUENCE [LARGE SCALE GENOMIC DNA]</scope>
    <source>
        <strain evidence="1 2">cv. Zhongwan 6</strain>
    </source>
</reference>
<dbReference type="Gene3D" id="2.40.70.10">
    <property type="entry name" value="Acid Proteases"/>
    <property type="match status" value="1"/>
</dbReference>
<proteinExistence type="predicted"/>
<dbReference type="Gramene" id="Psat03G0457200-T1">
    <property type="protein sequence ID" value="KAI5430044.1"/>
    <property type="gene ID" value="KIW84_034572"/>
</dbReference>
<comment type="caution">
    <text evidence="1">The sequence shown here is derived from an EMBL/GenBank/DDBJ whole genome shotgun (WGS) entry which is preliminary data.</text>
</comment>
<keyword evidence="2" id="KW-1185">Reference proteome</keyword>
<dbReference type="EMBL" id="JAMSHJ010000003">
    <property type="protein sequence ID" value="KAI5430044.1"/>
    <property type="molecule type" value="Genomic_DNA"/>
</dbReference>
<dbReference type="AlphaFoldDB" id="A0A9D5B5D7"/>
<organism evidence="1 2">
    <name type="scientific">Pisum sativum</name>
    <name type="common">Garden pea</name>
    <name type="synonym">Lathyrus oleraceus</name>
    <dbReference type="NCBI Taxonomy" id="3888"/>
    <lineage>
        <taxon>Eukaryota</taxon>
        <taxon>Viridiplantae</taxon>
        <taxon>Streptophyta</taxon>
        <taxon>Embryophyta</taxon>
        <taxon>Tracheophyta</taxon>
        <taxon>Spermatophyta</taxon>
        <taxon>Magnoliopsida</taxon>
        <taxon>eudicotyledons</taxon>
        <taxon>Gunneridae</taxon>
        <taxon>Pentapetalae</taxon>
        <taxon>rosids</taxon>
        <taxon>fabids</taxon>
        <taxon>Fabales</taxon>
        <taxon>Fabaceae</taxon>
        <taxon>Papilionoideae</taxon>
        <taxon>50 kb inversion clade</taxon>
        <taxon>NPAAA clade</taxon>
        <taxon>Hologalegina</taxon>
        <taxon>IRL clade</taxon>
        <taxon>Fabeae</taxon>
        <taxon>Lathyrus</taxon>
    </lineage>
</organism>
<protein>
    <submittedName>
        <fullName evidence="1">Uncharacterized protein</fullName>
    </submittedName>
</protein>
<sequence length="340" mass="37904">MKLFPILNRNATITSSSDEFRLYAKKVELTAFTGDDLVAWITRAKTYFEGSGARYKPRHGSWIKSQKPNWAFHEGEGNGSVIQTQTNNYLGKTCTGSGYGYQTGSTSFSRPNLSDNSHRQSCGVRHLPSAEVNECRAKGLCFRCNERWDPLHQCATKQLQLIILGDDEIVNDEGEIGVNLGDDHRVLTRGRWNGIQMSVGVVKISFDAYVLELGGVDLILGVVWLKALGKVTMDWKEMFMVFNHKSSMVKLLGQVVDDKTATFQSIITPSRMIAGCEYPTLMEVLGSQVSRVSDQQTKELEGLLEHFVIVFKEIQGLPPPRNTSHSIELLQGTGLESVRP</sequence>
<evidence type="ECO:0000313" key="2">
    <source>
        <dbReference type="Proteomes" id="UP001058974"/>
    </source>
</evidence>
<evidence type="ECO:0000313" key="1">
    <source>
        <dbReference type="EMBL" id="KAI5430044.1"/>
    </source>
</evidence>
<dbReference type="InterPro" id="IPR021109">
    <property type="entry name" value="Peptidase_aspartic_dom_sf"/>
</dbReference>
<name>A0A9D5B5D7_PEA</name>
<accession>A0A9D5B5D7</accession>
<dbReference type="Proteomes" id="UP001058974">
    <property type="component" value="Chromosome 3"/>
</dbReference>